<reference evidence="1" key="1">
    <citation type="submission" date="2023-06" db="EMBL/GenBank/DDBJ databases">
        <title>Conoideocrella luteorostrata (Hypocreales: Clavicipitaceae), a potential biocontrol fungus for elongate hemlock scale in United States Christmas tree production areas.</title>
        <authorList>
            <person name="Barrett H."/>
            <person name="Lovett B."/>
            <person name="Macias A.M."/>
            <person name="Stajich J.E."/>
            <person name="Kasson M.T."/>
        </authorList>
    </citation>
    <scope>NUCLEOTIDE SEQUENCE</scope>
    <source>
        <strain evidence="1">ARSEF 14590</strain>
    </source>
</reference>
<evidence type="ECO:0000313" key="1">
    <source>
        <dbReference type="EMBL" id="KAK2616800.1"/>
    </source>
</evidence>
<comment type="caution">
    <text evidence="1">The sequence shown here is derived from an EMBL/GenBank/DDBJ whole genome shotgun (WGS) entry which is preliminary data.</text>
</comment>
<dbReference type="SUPFAM" id="SSF48576">
    <property type="entry name" value="Terpenoid synthases"/>
    <property type="match status" value="1"/>
</dbReference>
<proteinExistence type="predicted"/>
<evidence type="ECO:0000313" key="2">
    <source>
        <dbReference type="Proteomes" id="UP001251528"/>
    </source>
</evidence>
<dbReference type="Gene3D" id="1.10.600.10">
    <property type="entry name" value="Farnesyl Diphosphate Synthase"/>
    <property type="match status" value="1"/>
</dbReference>
<organism evidence="1 2">
    <name type="scientific">Conoideocrella luteorostrata</name>
    <dbReference type="NCBI Taxonomy" id="1105319"/>
    <lineage>
        <taxon>Eukaryota</taxon>
        <taxon>Fungi</taxon>
        <taxon>Dikarya</taxon>
        <taxon>Ascomycota</taxon>
        <taxon>Pezizomycotina</taxon>
        <taxon>Sordariomycetes</taxon>
        <taxon>Hypocreomycetidae</taxon>
        <taxon>Hypocreales</taxon>
        <taxon>Clavicipitaceae</taxon>
        <taxon>Conoideocrella</taxon>
    </lineage>
</organism>
<gene>
    <name evidence="1" type="ORF">QQS21_000177</name>
</gene>
<accession>A0AAJ0D1H6</accession>
<dbReference type="Proteomes" id="UP001251528">
    <property type="component" value="Unassembled WGS sequence"/>
</dbReference>
<sequence length="304" mass="33911">MVLEVHTEFRGHMLQHERSWEKNVSAARAEVNTINTLFPRQLSDDIRICFAAWLCFACAADDILETISPDEGEAVLYECIGIVQGYSPFGGPSHTSDTRIQHMAEILHSHCSKHLSRSTCRVFFQEVCAVLQAHVDEKYFLSGRLLTDMPTYMTIRSRTISLNPFFEIIKAECLPEIYRLSPTWQQLQHHVSSTAGLQNDLIGLERDLEEGEQLNAVVVLMAANNSDQPPGAQLAACVALAVAEHNKSIAQVVALVSCVAKLGETMPDSVADTLLHISLLCETHLRWATSAKRYKASFDTRDNE</sequence>
<name>A0AAJ0D1H6_9HYPO</name>
<keyword evidence="2" id="KW-1185">Reference proteome</keyword>
<protein>
    <submittedName>
        <fullName evidence="1">Uncharacterized protein</fullName>
    </submittedName>
</protein>
<dbReference type="EMBL" id="JASWJB010000002">
    <property type="protein sequence ID" value="KAK2616800.1"/>
    <property type="molecule type" value="Genomic_DNA"/>
</dbReference>
<dbReference type="AlphaFoldDB" id="A0AAJ0D1H6"/>
<dbReference type="Pfam" id="PF19086">
    <property type="entry name" value="Terpene_syn_C_2"/>
    <property type="match status" value="1"/>
</dbReference>
<dbReference type="InterPro" id="IPR008949">
    <property type="entry name" value="Isoprenoid_synthase_dom_sf"/>
</dbReference>